<dbReference type="SUPFAM" id="SSF52540">
    <property type="entry name" value="P-loop containing nucleoside triphosphate hydrolases"/>
    <property type="match status" value="1"/>
</dbReference>
<evidence type="ECO:0000256" key="7">
    <source>
        <dbReference type="PROSITE-ProRule" id="PRU01050"/>
    </source>
</evidence>
<reference evidence="11 12" key="1">
    <citation type="submission" date="2019-01" db="EMBL/GenBank/DDBJ databases">
        <authorList>
            <consortium name="Pathogen Informatics"/>
        </authorList>
    </citation>
    <scope>NUCLEOTIDE SEQUENCE [LARGE SCALE GENOMIC DNA]</scope>
    <source>
        <strain evidence="11 12">NCTC10138</strain>
    </source>
</reference>
<dbReference type="Gene3D" id="3.40.50.300">
    <property type="entry name" value="P-loop containing nucleotide triphosphate hydrolases"/>
    <property type="match status" value="1"/>
</dbReference>
<dbReference type="InterPro" id="IPR006073">
    <property type="entry name" value="GTP-bd"/>
</dbReference>
<feature type="region of interest" description="G3" evidence="7">
    <location>
        <begin position="61"/>
        <end position="64"/>
    </location>
</feature>
<dbReference type="PROSITE" id="PS51713">
    <property type="entry name" value="G_ERA"/>
    <property type="match status" value="1"/>
</dbReference>
<evidence type="ECO:0000256" key="5">
    <source>
        <dbReference type="ARBA" id="ARBA00023134"/>
    </source>
</evidence>
<dbReference type="NCBIfam" id="TIGR00231">
    <property type="entry name" value="small_GTP"/>
    <property type="match status" value="1"/>
</dbReference>
<evidence type="ECO:0000256" key="1">
    <source>
        <dbReference type="ARBA" id="ARBA00007921"/>
    </source>
</evidence>
<keyword evidence="6" id="KW-0690">Ribosome biogenesis</keyword>
<dbReference type="InterPro" id="IPR009019">
    <property type="entry name" value="KH_sf_prok-type"/>
</dbReference>
<keyword evidence="6" id="KW-0472">Membrane</keyword>
<dbReference type="GO" id="GO:0003924">
    <property type="term" value="F:GTPase activity"/>
    <property type="evidence" value="ECO:0007669"/>
    <property type="project" value="UniProtKB-UniRule"/>
</dbReference>
<keyword evidence="3 6" id="KW-0547">Nucleotide-binding</keyword>
<dbReference type="CDD" id="cd22534">
    <property type="entry name" value="KH-II_Era"/>
    <property type="match status" value="1"/>
</dbReference>
<organism evidence="11 12">
    <name type="scientific">Haploplasma axanthum</name>
    <name type="common">Acholeplasma axanthum</name>
    <dbReference type="NCBI Taxonomy" id="29552"/>
    <lineage>
        <taxon>Bacteria</taxon>
        <taxon>Bacillati</taxon>
        <taxon>Mycoplasmatota</taxon>
        <taxon>Mollicutes</taxon>
        <taxon>Acholeplasmatales</taxon>
        <taxon>Acholeplasmataceae</taxon>
        <taxon>Haploplasma</taxon>
    </lineage>
</organism>
<evidence type="ECO:0000256" key="6">
    <source>
        <dbReference type="HAMAP-Rule" id="MF_00367"/>
    </source>
</evidence>
<comment type="similarity">
    <text evidence="1 6 7 8">Belongs to the TRAFAC class TrmE-Era-EngA-EngB-Septin-like GTPase superfamily. Era GTPase family.</text>
</comment>
<feature type="region of interest" description="G1" evidence="7">
    <location>
        <begin position="14"/>
        <end position="21"/>
    </location>
</feature>
<dbReference type="PRINTS" id="PR00326">
    <property type="entry name" value="GTP1OBG"/>
</dbReference>
<proteinExistence type="inferred from homology"/>
<dbReference type="EMBL" id="LR215048">
    <property type="protein sequence ID" value="VEU81003.1"/>
    <property type="molecule type" value="Genomic_DNA"/>
</dbReference>
<dbReference type="PANTHER" id="PTHR42698">
    <property type="entry name" value="GTPASE ERA"/>
    <property type="match status" value="1"/>
</dbReference>
<dbReference type="InterPro" id="IPR027417">
    <property type="entry name" value="P-loop_NTPase"/>
</dbReference>
<dbReference type="InterPro" id="IPR005662">
    <property type="entry name" value="GTPase_Era-like"/>
</dbReference>
<protein>
    <recommendedName>
        <fullName evidence="2 6">GTPase Era</fullName>
    </recommendedName>
</protein>
<dbReference type="RefSeq" id="WP_026389923.1">
    <property type="nucleotide sequence ID" value="NZ_LR215048.1"/>
</dbReference>
<evidence type="ECO:0000256" key="4">
    <source>
        <dbReference type="ARBA" id="ARBA00022884"/>
    </source>
</evidence>
<dbReference type="HAMAP" id="MF_00367">
    <property type="entry name" value="GTPase_Era"/>
    <property type="match status" value="1"/>
</dbReference>
<dbReference type="GO" id="GO:0005829">
    <property type="term" value="C:cytosol"/>
    <property type="evidence" value="ECO:0007669"/>
    <property type="project" value="TreeGrafter"/>
</dbReference>
<feature type="binding site" evidence="6">
    <location>
        <begin position="61"/>
        <end position="65"/>
    </location>
    <ligand>
        <name>GTP</name>
        <dbReference type="ChEBI" id="CHEBI:37565"/>
    </ligand>
</feature>
<dbReference type="GO" id="GO:0000028">
    <property type="term" value="P:ribosomal small subunit assembly"/>
    <property type="evidence" value="ECO:0007669"/>
    <property type="project" value="TreeGrafter"/>
</dbReference>
<dbReference type="CDD" id="cd04163">
    <property type="entry name" value="Era"/>
    <property type="match status" value="1"/>
</dbReference>
<dbReference type="Proteomes" id="UP000289841">
    <property type="component" value="Chromosome"/>
</dbReference>
<comment type="subunit">
    <text evidence="6">Monomer.</text>
</comment>
<evidence type="ECO:0000313" key="12">
    <source>
        <dbReference type="Proteomes" id="UP000289841"/>
    </source>
</evidence>
<dbReference type="InterPro" id="IPR005225">
    <property type="entry name" value="Small_GTP-bd"/>
</dbReference>
<feature type="domain" description="KH type-2" evidence="9">
    <location>
        <begin position="203"/>
        <end position="281"/>
    </location>
</feature>
<evidence type="ECO:0000256" key="3">
    <source>
        <dbReference type="ARBA" id="ARBA00022741"/>
    </source>
</evidence>
<keyword evidence="6" id="KW-1003">Cell membrane</keyword>
<feature type="region of interest" description="G2" evidence="7">
    <location>
        <begin position="40"/>
        <end position="44"/>
    </location>
</feature>
<dbReference type="Pfam" id="PF07650">
    <property type="entry name" value="KH_2"/>
    <property type="match status" value="1"/>
</dbReference>
<dbReference type="GO" id="GO:0005525">
    <property type="term" value="F:GTP binding"/>
    <property type="evidence" value="ECO:0007669"/>
    <property type="project" value="UniProtKB-UniRule"/>
</dbReference>
<keyword evidence="12" id="KW-1185">Reference proteome</keyword>
<dbReference type="GO" id="GO:0043024">
    <property type="term" value="F:ribosomal small subunit binding"/>
    <property type="evidence" value="ECO:0007669"/>
    <property type="project" value="TreeGrafter"/>
</dbReference>
<comment type="function">
    <text evidence="6">An essential GTPase that binds both GDP and GTP, with rapid nucleotide exchange. Plays a role in 16S rRNA processing and 30S ribosomal subunit biogenesis and possibly also in cell cycle regulation and energy metabolism.</text>
</comment>
<dbReference type="Pfam" id="PF01926">
    <property type="entry name" value="MMR_HSR1"/>
    <property type="match status" value="1"/>
</dbReference>
<keyword evidence="6" id="KW-0963">Cytoplasm</keyword>
<feature type="domain" description="Era-type G" evidence="10">
    <location>
        <begin position="6"/>
        <end position="173"/>
    </location>
</feature>
<evidence type="ECO:0000256" key="2">
    <source>
        <dbReference type="ARBA" id="ARBA00020484"/>
    </source>
</evidence>
<dbReference type="NCBIfam" id="NF000908">
    <property type="entry name" value="PRK00089.1"/>
    <property type="match status" value="1"/>
</dbReference>
<dbReference type="AlphaFoldDB" id="A0A449BEW7"/>
<evidence type="ECO:0000259" key="10">
    <source>
        <dbReference type="PROSITE" id="PS51713"/>
    </source>
</evidence>
<evidence type="ECO:0000313" key="11">
    <source>
        <dbReference type="EMBL" id="VEU81003.1"/>
    </source>
</evidence>
<dbReference type="OrthoDB" id="9805918at2"/>
<dbReference type="KEGG" id="aaxa:NCTC10138_01393"/>
<accession>A0A449BEW7</accession>
<feature type="binding site" evidence="6">
    <location>
        <begin position="121"/>
        <end position="124"/>
    </location>
    <ligand>
        <name>GTP</name>
        <dbReference type="ChEBI" id="CHEBI:37565"/>
    </ligand>
</feature>
<feature type="binding site" evidence="6">
    <location>
        <begin position="14"/>
        <end position="21"/>
    </location>
    <ligand>
        <name>GTP</name>
        <dbReference type="ChEBI" id="CHEBI:37565"/>
    </ligand>
</feature>
<dbReference type="InterPro" id="IPR030388">
    <property type="entry name" value="G_ERA_dom"/>
</dbReference>
<name>A0A449BEW7_HAPAX</name>
<dbReference type="PROSITE" id="PS50823">
    <property type="entry name" value="KH_TYPE_2"/>
    <property type="match status" value="1"/>
</dbReference>
<feature type="region of interest" description="G5" evidence="7">
    <location>
        <begin position="151"/>
        <end position="153"/>
    </location>
</feature>
<keyword evidence="6" id="KW-0699">rRNA-binding</keyword>
<sequence>MNNNTKSGFVAIVGRPNVGKSTLLNTLLKEKIAITSPKPQTTRHRISGILTKDNYQIVFVDTPGMHKGKDLLNKRIDKVAVSTLKDVDSIIFVVDRKKGLAEEHVINYFKGLNIPVYLVINKIDLMKNKSEIDEFIISYLGSYEFAGVYPISAANDENIEFLLNDVVKSLSDGPFYYPVEMKTDQTNEKIMSEFIREKILYYTEEEVPHATAVVIESMDYNEEYKTVDVRALIIVERTSQKIILIGKNGEKIKQIGTEARLDINKKFGFKAHLELWIKVKKDWRNRPNELLRYGFDNE</sequence>
<dbReference type="GO" id="GO:0005886">
    <property type="term" value="C:plasma membrane"/>
    <property type="evidence" value="ECO:0007669"/>
    <property type="project" value="UniProtKB-SubCell"/>
</dbReference>
<evidence type="ECO:0000256" key="8">
    <source>
        <dbReference type="RuleBase" id="RU003761"/>
    </source>
</evidence>
<dbReference type="InterPro" id="IPR004044">
    <property type="entry name" value="KH_dom_type_2"/>
</dbReference>
<dbReference type="GO" id="GO:0070181">
    <property type="term" value="F:small ribosomal subunit rRNA binding"/>
    <property type="evidence" value="ECO:0007669"/>
    <property type="project" value="UniProtKB-UniRule"/>
</dbReference>
<dbReference type="STRING" id="1278311.GCA_000428705_00085"/>
<dbReference type="Gene3D" id="3.30.300.20">
    <property type="match status" value="1"/>
</dbReference>
<keyword evidence="4 6" id="KW-0694">RNA-binding</keyword>
<gene>
    <name evidence="6 11" type="primary">era</name>
    <name evidence="11" type="ORF">NCTC10138_01393</name>
</gene>
<dbReference type="NCBIfam" id="TIGR00436">
    <property type="entry name" value="era"/>
    <property type="match status" value="1"/>
</dbReference>
<evidence type="ECO:0000259" key="9">
    <source>
        <dbReference type="PROSITE" id="PS50823"/>
    </source>
</evidence>
<feature type="region of interest" description="G4" evidence="7">
    <location>
        <begin position="121"/>
        <end position="124"/>
    </location>
</feature>
<dbReference type="InterPro" id="IPR015946">
    <property type="entry name" value="KH_dom-like_a/b"/>
</dbReference>
<dbReference type="PANTHER" id="PTHR42698:SF1">
    <property type="entry name" value="GTPASE ERA, MITOCHONDRIAL"/>
    <property type="match status" value="1"/>
</dbReference>
<comment type="subcellular location">
    <subcellularLocation>
        <location evidence="6">Cytoplasm</location>
    </subcellularLocation>
    <subcellularLocation>
        <location evidence="6">Cell membrane</location>
        <topology evidence="6">Peripheral membrane protein</topology>
    </subcellularLocation>
</comment>
<dbReference type="SUPFAM" id="SSF54814">
    <property type="entry name" value="Prokaryotic type KH domain (KH-domain type II)"/>
    <property type="match status" value="1"/>
</dbReference>
<keyword evidence="5 6" id="KW-0342">GTP-binding</keyword>